<feature type="compositionally biased region" description="Polar residues" evidence="1">
    <location>
        <begin position="130"/>
        <end position="151"/>
    </location>
</feature>
<protein>
    <recommendedName>
        <fullName evidence="4">Dehydrin</fullName>
    </recommendedName>
</protein>
<dbReference type="EMBL" id="JAXOVC010000010">
    <property type="protein sequence ID" value="KAK4496530.1"/>
    <property type="molecule type" value="Genomic_DNA"/>
</dbReference>
<comment type="caution">
    <text evidence="2">The sequence shown here is derived from an EMBL/GenBank/DDBJ whole genome shotgun (WGS) entry which is preliminary data.</text>
</comment>
<gene>
    <name evidence="2" type="ORF">PRZ48_012510</name>
</gene>
<feature type="compositionally biased region" description="Gly residues" evidence="1">
    <location>
        <begin position="69"/>
        <end position="84"/>
    </location>
</feature>
<accession>A0ABR0E588</accession>
<feature type="compositionally biased region" description="Basic and acidic residues" evidence="1">
    <location>
        <begin position="1"/>
        <end position="22"/>
    </location>
</feature>
<reference evidence="2 3" key="1">
    <citation type="journal article" date="2023" name="G3 (Bethesda)">
        <title>A chromosome-level genome assembly of Zasmidium syzygii isolated from banana leaves.</title>
        <authorList>
            <person name="van Westerhoven A.C."/>
            <person name="Mehrabi R."/>
            <person name="Talebi R."/>
            <person name="Steentjes M.B.F."/>
            <person name="Corcolon B."/>
            <person name="Chong P.A."/>
            <person name="Kema G.H.J."/>
            <person name="Seidl M.F."/>
        </authorList>
    </citation>
    <scope>NUCLEOTIDE SEQUENCE [LARGE SCALE GENOMIC DNA]</scope>
    <source>
        <strain evidence="2 3">P124</strain>
    </source>
</reference>
<feature type="compositionally biased region" description="Polar residues" evidence="1">
    <location>
        <begin position="45"/>
        <end position="54"/>
    </location>
</feature>
<evidence type="ECO:0000256" key="1">
    <source>
        <dbReference type="SAM" id="MobiDB-lite"/>
    </source>
</evidence>
<evidence type="ECO:0000313" key="2">
    <source>
        <dbReference type="EMBL" id="KAK4496530.1"/>
    </source>
</evidence>
<organism evidence="2 3">
    <name type="scientific">Zasmidium cellare</name>
    <name type="common">Wine cellar mold</name>
    <name type="synonym">Racodium cellare</name>
    <dbReference type="NCBI Taxonomy" id="395010"/>
    <lineage>
        <taxon>Eukaryota</taxon>
        <taxon>Fungi</taxon>
        <taxon>Dikarya</taxon>
        <taxon>Ascomycota</taxon>
        <taxon>Pezizomycotina</taxon>
        <taxon>Dothideomycetes</taxon>
        <taxon>Dothideomycetidae</taxon>
        <taxon>Mycosphaerellales</taxon>
        <taxon>Mycosphaerellaceae</taxon>
        <taxon>Zasmidium</taxon>
    </lineage>
</organism>
<name>A0ABR0E588_ZASCE</name>
<proteinExistence type="predicted"/>
<dbReference type="Proteomes" id="UP001305779">
    <property type="component" value="Unassembled WGS sequence"/>
</dbReference>
<feature type="compositionally biased region" description="Low complexity" evidence="1">
    <location>
        <begin position="25"/>
        <end position="44"/>
    </location>
</feature>
<evidence type="ECO:0008006" key="4">
    <source>
        <dbReference type="Google" id="ProtNLM"/>
    </source>
</evidence>
<feature type="compositionally biased region" description="Basic and acidic residues" evidence="1">
    <location>
        <begin position="269"/>
        <end position="279"/>
    </location>
</feature>
<feature type="region of interest" description="Disordered" evidence="1">
    <location>
        <begin position="1"/>
        <end position="443"/>
    </location>
</feature>
<keyword evidence="3" id="KW-1185">Reference proteome</keyword>
<feature type="compositionally biased region" description="Polar residues" evidence="1">
    <location>
        <begin position="208"/>
        <end position="223"/>
    </location>
</feature>
<feature type="compositionally biased region" description="Gly residues" evidence="1">
    <location>
        <begin position="374"/>
        <end position="384"/>
    </location>
</feature>
<feature type="compositionally biased region" description="Low complexity" evidence="1">
    <location>
        <begin position="305"/>
        <end position="322"/>
    </location>
</feature>
<evidence type="ECO:0000313" key="3">
    <source>
        <dbReference type="Proteomes" id="UP001305779"/>
    </source>
</evidence>
<feature type="compositionally biased region" description="Basic and acidic residues" evidence="1">
    <location>
        <begin position="288"/>
        <end position="302"/>
    </location>
</feature>
<feature type="compositionally biased region" description="Basic and acidic residues" evidence="1">
    <location>
        <begin position="180"/>
        <end position="194"/>
    </location>
</feature>
<feature type="compositionally biased region" description="Polar residues" evidence="1">
    <location>
        <begin position="400"/>
        <end position="422"/>
    </location>
</feature>
<feature type="compositionally biased region" description="Basic and acidic residues" evidence="1">
    <location>
        <begin position="158"/>
        <end position="170"/>
    </location>
</feature>
<sequence length="472" mass="48357">MGLLDKIENKLGGSDKHEEQRLEQQQQGTTSTTHGTHSTHGRTSNDTYNTTTGERLSERQHPISSATGSGSGIVGGTAVTGGAGSEALTGSHGYGREGNVSSTTDQLRDTHLGGNTNPDFPRQPFDPYSSKGQQIAANAGSGNTYGASQGRAQAGDIGSRRDIDDPEVRRTHGGGISNGKDLKTGPHHHLENRDAVPTAGGHKVGAGATSNLPGSFDTYDNSPTTTHGSHHTGRDAALAGGAGAAGYGAYEATHGRDNTGPAPNTAGPHKSDLLNKADPRVNANPSRDTYDRDTGIGSDKYHAQTSSTTHPGSTTTSHGPSGIDRRTYDTTSNTTGGTYGQDVSYGNRPSADTPLTQSKDFTERHPHSTTAGALGAGAGAGALGGSALSHRQGDVHDTRNTTGGTLPGQHSTTTGLGSSQPGSVGAVSHGTLSSSDDHALRGSELAKRMGGAYESGYRDGYRDALAHKGPQV</sequence>